<dbReference type="GeneID" id="94423917"/>
<dbReference type="Proteomes" id="UP000221165">
    <property type="component" value="Unassembled WGS sequence"/>
</dbReference>
<dbReference type="RefSeq" id="XP_067927298.1">
    <property type="nucleotide sequence ID" value="XM_068060706.1"/>
</dbReference>
<keyword evidence="3" id="KW-1185">Reference proteome</keyword>
<evidence type="ECO:0000259" key="1">
    <source>
        <dbReference type="Pfam" id="PF10699"/>
    </source>
</evidence>
<dbReference type="EMBL" id="MIGC01000186">
    <property type="protein sequence ID" value="PHJ25652.1"/>
    <property type="molecule type" value="Genomic_DNA"/>
</dbReference>
<accession>A0A2C6LG11</accession>
<dbReference type="VEuPathDB" id="ToxoDB:CSUI_000472"/>
<sequence length="230" mass="26847">MFNVTRDTIDNRDKTFADVGNAGFSVSIKKTPVTISLPLEYIKDVPFDYREEIYEYSRWEAGRNPGKFCYENTISKCSEDDKLATHPSGKPLAWAHGRCCWCSEVLAFTHINNMKRGNFRCNWFELVFARSLWVTKSCPRTELPWYSMLRINDGKQWTFSLEVELRWWTPPRALQLITSKLFDECEAGKAEGTVPADRDCVREKHERAGMTSRVYTLNFTSPEIFDRKRL</sequence>
<evidence type="ECO:0000313" key="3">
    <source>
        <dbReference type="Proteomes" id="UP000221165"/>
    </source>
</evidence>
<feature type="domain" description="Generative cell specific-1/HAP2" evidence="1">
    <location>
        <begin position="21"/>
        <end position="165"/>
    </location>
</feature>
<protein>
    <submittedName>
        <fullName evidence="2">Male gamete fusion factor</fullName>
    </submittedName>
</protein>
<dbReference type="InterPro" id="IPR018928">
    <property type="entry name" value="HAP2/GCS1_dom"/>
</dbReference>
<organism evidence="2 3">
    <name type="scientific">Cystoisospora suis</name>
    <dbReference type="NCBI Taxonomy" id="483139"/>
    <lineage>
        <taxon>Eukaryota</taxon>
        <taxon>Sar</taxon>
        <taxon>Alveolata</taxon>
        <taxon>Apicomplexa</taxon>
        <taxon>Conoidasida</taxon>
        <taxon>Coccidia</taxon>
        <taxon>Eucoccidiorida</taxon>
        <taxon>Eimeriorina</taxon>
        <taxon>Sarcocystidae</taxon>
        <taxon>Cystoisospora</taxon>
    </lineage>
</organism>
<comment type="caution">
    <text evidence="2">The sequence shown here is derived from an EMBL/GenBank/DDBJ whole genome shotgun (WGS) entry which is preliminary data.</text>
</comment>
<proteinExistence type="predicted"/>
<evidence type="ECO:0000313" key="2">
    <source>
        <dbReference type="EMBL" id="PHJ25652.1"/>
    </source>
</evidence>
<reference evidence="2 3" key="1">
    <citation type="journal article" date="2017" name="Int. J. Parasitol.">
        <title>The genome of the protozoan parasite Cystoisospora suis and a reverse vaccinology approach to identify vaccine candidates.</title>
        <authorList>
            <person name="Palmieri N."/>
            <person name="Shrestha A."/>
            <person name="Ruttkowski B."/>
            <person name="Beck T."/>
            <person name="Vogl C."/>
            <person name="Tomley F."/>
            <person name="Blake D.P."/>
            <person name="Joachim A."/>
        </authorList>
    </citation>
    <scope>NUCLEOTIDE SEQUENCE [LARGE SCALE GENOMIC DNA]</scope>
    <source>
        <strain evidence="2 3">Wien I</strain>
    </source>
</reference>
<name>A0A2C6LG11_9APIC</name>
<dbReference type="AlphaFoldDB" id="A0A2C6LG11"/>
<dbReference type="OrthoDB" id="330149at2759"/>
<gene>
    <name evidence="2" type="ORF">CSUI_000472</name>
</gene>
<dbReference type="Pfam" id="PF10699">
    <property type="entry name" value="HAP2-GCS1"/>
    <property type="match status" value="1"/>
</dbReference>